<evidence type="ECO:0000313" key="2">
    <source>
        <dbReference type="EMBL" id="KAF6104087.1"/>
    </source>
</evidence>
<dbReference type="AlphaFoldDB" id="A0A834A3X1"/>
<gene>
    <name evidence="2" type="ORF">HJG60_011136</name>
</gene>
<feature type="region of interest" description="Disordered" evidence="1">
    <location>
        <begin position="114"/>
        <end position="138"/>
    </location>
</feature>
<comment type="caution">
    <text evidence="2">The sequence shown here is derived from an EMBL/GenBank/DDBJ whole genome shotgun (WGS) entry which is preliminary data.</text>
</comment>
<evidence type="ECO:0000313" key="3">
    <source>
        <dbReference type="Proteomes" id="UP000664940"/>
    </source>
</evidence>
<protein>
    <submittedName>
        <fullName evidence="2">Uncharacterized protein</fullName>
    </submittedName>
</protein>
<organism evidence="2 3">
    <name type="scientific">Phyllostomus discolor</name>
    <name type="common">pale spear-nosed bat</name>
    <dbReference type="NCBI Taxonomy" id="89673"/>
    <lineage>
        <taxon>Eukaryota</taxon>
        <taxon>Metazoa</taxon>
        <taxon>Chordata</taxon>
        <taxon>Craniata</taxon>
        <taxon>Vertebrata</taxon>
        <taxon>Euteleostomi</taxon>
        <taxon>Mammalia</taxon>
        <taxon>Eutheria</taxon>
        <taxon>Laurasiatheria</taxon>
        <taxon>Chiroptera</taxon>
        <taxon>Yangochiroptera</taxon>
        <taxon>Phyllostomidae</taxon>
        <taxon>Phyllostominae</taxon>
        <taxon>Phyllostomus</taxon>
    </lineage>
</organism>
<proteinExistence type="predicted"/>
<name>A0A834A3X1_9CHIR</name>
<feature type="region of interest" description="Disordered" evidence="1">
    <location>
        <begin position="1"/>
        <end position="66"/>
    </location>
</feature>
<reference evidence="2 3" key="1">
    <citation type="journal article" date="2020" name="Nature">
        <title>Six reference-quality genomes reveal evolution of bat adaptations.</title>
        <authorList>
            <person name="Jebb D."/>
            <person name="Huang Z."/>
            <person name="Pippel M."/>
            <person name="Hughes G.M."/>
            <person name="Lavrichenko K."/>
            <person name="Devanna P."/>
            <person name="Winkler S."/>
            <person name="Jermiin L.S."/>
            <person name="Skirmuntt E.C."/>
            <person name="Katzourakis A."/>
            <person name="Burkitt-Gray L."/>
            <person name="Ray D.A."/>
            <person name="Sullivan K.A.M."/>
            <person name="Roscito J.G."/>
            <person name="Kirilenko B.M."/>
            <person name="Davalos L.M."/>
            <person name="Corthals A.P."/>
            <person name="Power M.L."/>
            <person name="Jones G."/>
            <person name="Ransome R.D."/>
            <person name="Dechmann D.K.N."/>
            <person name="Locatelli A.G."/>
            <person name="Puechmaille S.J."/>
            <person name="Fedrigo O."/>
            <person name="Jarvis E.D."/>
            <person name="Hiller M."/>
            <person name="Vernes S.C."/>
            <person name="Myers E.W."/>
            <person name="Teeling E.C."/>
        </authorList>
    </citation>
    <scope>NUCLEOTIDE SEQUENCE [LARGE SCALE GENOMIC DNA]</scope>
    <source>
        <strain evidence="2">Bat1K_MPI-CBG_1</strain>
    </source>
</reference>
<sequence length="153" mass="17142">MLPHIPPAPRKHSSRPSHGDRVCNDSARVNANRPKVTSAQGDRARLKGALGSQRNKARRSQGRSVRPPSILHWLLQSHAAWRPAEQKCRQVERRLVCVCVCVCVRDRGPALSCQHHGGQDWRPPGALSPTLTSRESHHMEPFRKRGLCYVGTE</sequence>
<dbReference type="Proteomes" id="UP000664940">
    <property type="component" value="Unassembled WGS sequence"/>
</dbReference>
<evidence type="ECO:0000256" key="1">
    <source>
        <dbReference type="SAM" id="MobiDB-lite"/>
    </source>
</evidence>
<dbReference type="EMBL" id="JABVXQ010000006">
    <property type="protein sequence ID" value="KAF6104087.1"/>
    <property type="molecule type" value="Genomic_DNA"/>
</dbReference>
<accession>A0A834A3X1</accession>